<dbReference type="Proteomes" id="UP000471298">
    <property type="component" value="Unassembled WGS sequence"/>
</dbReference>
<evidence type="ECO:0000256" key="6">
    <source>
        <dbReference type="ARBA" id="ARBA00022960"/>
    </source>
</evidence>
<comment type="caution">
    <text evidence="14">The sequence shown here is derived from an EMBL/GenBank/DDBJ whole genome shotgun (WGS) entry which is preliminary data.</text>
</comment>
<keyword evidence="15" id="KW-1185">Reference proteome</keyword>
<feature type="compositionally biased region" description="Polar residues" evidence="13">
    <location>
        <begin position="196"/>
        <end position="207"/>
    </location>
</feature>
<keyword evidence="2" id="KW-1003">Cell membrane</keyword>
<evidence type="ECO:0000313" key="14">
    <source>
        <dbReference type="EMBL" id="MPV85792.1"/>
    </source>
</evidence>
<feature type="compositionally biased region" description="Basic and acidic residues" evidence="13">
    <location>
        <begin position="162"/>
        <end position="183"/>
    </location>
</feature>
<comment type="similarity">
    <text evidence="10">Belongs to the ZapG family.</text>
</comment>
<dbReference type="GO" id="GO:0008360">
    <property type="term" value="P:regulation of cell shape"/>
    <property type="evidence" value="ECO:0007669"/>
    <property type="project" value="UniProtKB-KW"/>
</dbReference>
<keyword evidence="4" id="KW-0132">Cell division</keyword>
<feature type="compositionally biased region" description="Basic and acidic residues" evidence="13">
    <location>
        <begin position="208"/>
        <end position="231"/>
    </location>
</feature>
<dbReference type="AlphaFoldDB" id="A0A6N7ETN9"/>
<dbReference type="PANTHER" id="PTHR39579:SF1">
    <property type="entry name" value="INNER MEMBRANE PROTEIN YHCB"/>
    <property type="match status" value="1"/>
</dbReference>
<dbReference type="InParanoid" id="A0A6N7ETN9"/>
<evidence type="ECO:0000256" key="8">
    <source>
        <dbReference type="ARBA" id="ARBA00023136"/>
    </source>
</evidence>
<keyword evidence="6" id="KW-0133">Cell shape</keyword>
<evidence type="ECO:0000256" key="5">
    <source>
        <dbReference type="ARBA" id="ARBA00022692"/>
    </source>
</evidence>
<gene>
    <name evidence="14" type="ORF">GCU85_03435</name>
</gene>
<feature type="region of interest" description="Disordered" evidence="13">
    <location>
        <begin position="103"/>
        <end position="231"/>
    </location>
</feature>
<accession>A0A6N7ETN9</accession>
<keyword evidence="8" id="KW-0472">Membrane</keyword>
<evidence type="ECO:0000313" key="15">
    <source>
        <dbReference type="Proteomes" id="UP000471298"/>
    </source>
</evidence>
<keyword evidence="5" id="KW-0812">Transmembrane</keyword>
<dbReference type="EMBL" id="WHNW01000003">
    <property type="protein sequence ID" value="MPV85792.1"/>
    <property type="molecule type" value="Genomic_DNA"/>
</dbReference>
<dbReference type="RefSeq" id="WP_152809401.1">
    <property type="nucleotide sequence ID" value="NZ_WHNW01000003.1"/>
</dbReference>
<evidence type="ECO:0000256" key="9">
    <source>
        <dbReference type="ARBA" id="ARBA00023306"/>
    </source>
</evidence>
<evidence type="ECO:0000256" key="10">
    <source>
        <dbReference type="ARBA" id="ARBA00035657"/>
    </source>
</evidence>
<name>A0A6N7ETN9_9GAMM</name>
<reference evidence="14 15" key="1">
    <citation type="submission" date="2019-10" db="EMBL/GenBank/DDBJ databases">
        <title>Cardiobacteriales fam. a chemoheterotrophic member of the order Cardiobacteriales, and proposal of Cardiobacteriales fam. nov.</title>
        <authorList>
            <person name="Wang C."/>
        </authorList>
    </citation>
    <scope>NUCLEOTIDE SEQUENCE [LARGE SCALE GENOMIC DNA]</scope>
    <source>
        <strain evidence="14 15">ML27</strain>
    </source>
</reference>
<evidence type="ECO:0000256" key="3">
    <source>
        <dbReference type="ARBA" id="ARBA00022519"/>
    </source>
</evidence>
<keyword evidence="7" id="KW-1133">Transmembrane helix</keyword>
<evidence type="ECO:0000256" key="11">
    <source>
        <dbReference type="ARBA" id="ARBA00035703"/>
    </source>
</evidence>
<evidence type="ECO:0000256" key="2">
    <source>
        <dbReference type="ARBA" id="ARBA00022475"/>
    </source>
</evidence>
<dbReference type="GO" id="GO:0051301">
    <property type="term" value="P:cell division"/>
    <property type="evidence" value="ECO:0007669"/>
    <property type="project" value="UniProtKB-KW"/>
</dbReference>
<proteinExistence type="inferred from homology"/>
<evidence type="ECO:0000256" key="1">
    <source>
        <dbReference type="ARBA" id="ARBA00004377"/>
    </source>
</evidence>
<evidence type="ECO:0000256" key="13">
    <source>
        <dbReference type="SAM" id="MobiDB-lite"/>
    </source>
</evidence>
<evidence type="ECO:0000256" key="4">
    <source>
        <dbReference type="ARBA" id="ARBA00022618"/>
    </source>
</evidence>
<dbReference type="GO" id="GO:0005886">
    <property type="term" value="C:plasma membrane"/>
    <property type="evidence" value="ECO:0007669"/>
    <property type="project" value="UniProtKB-SubCell"/>
</dbReference>
<feature type="compositionally biased region" description="Low complexity" evidence="13">
    <location>
        <begin position="104"/>
        <end position="137"/>
    </location>
</feature>
<dbReference type="InterPro" id="IPR009386">
    <property type="entry name" value="ZapG-like"/>
</dbReference>
<evidence type="ECO:0000256" key="12">
    <source>
        <dbReference type="ARBA" id="ARBA00035727"/>
    </source>
</evidence>
<dbReference type="Pfam" id="PF06295">
    <property type="entry name" value="ZapG-like"/>
    <property type="match status" value="1"/>
</dbReference>
<comment type="subcellular location">
    <subcellularLocation>
        <location evidence="1">Cell inner membrane</location>
        <topology evidence="1">Single-pass membrane protein</topology>
    </subcellularLocation>
</comment>
<dbReference type="PANTHER" id="PTHR39579">
    <property type="entry name" value="INNER MEMBRANE PROTEIN YHCB"/>
    <property type="match status" value="1"/>
</dbReference>
<keyword evidence="3" id="KW-0997">Cell inner membrane</keyword>
<sequence>MNQELLLALVAAVALIIGFIIGKMVGSKSKNNPATQKAQEELEAYQKAVSEHFGKTADLIDDLTQSYKKVFDHLGESAHTLLNEDEVNTHIASRASKTITLSYQPNSQKQPPSNSQSDHATPASSPAAGAASGAATADKVVNNTKQQPKSESDLDAMPLDKTPSDKANSDKANSDKANSDKAHSNKAAPDTRNTKIDGTNTASNNEPKNADRNDDKNNDKSDDNSQTKHSK</sequence>
<protein>
    <recommendedName>
        <fullName evidence="11">Z-ring associated protein G</fullName>
    </recommendedName>
    <alternativeName>
        <fullName evidence="12">Cell division protein ZapG</fullName>
    </alternativeName>
</protein>
<evidence type="ECO:0000256" key="7">
    <source>
        <dbReference type="ARBA" id="ARBA00022989"/>
    </source>
</evidence>
<keyword evidence="9" id="KW-0131">Cell cycle</keyword>
<organism evidence="14 15">
    <name type="scientific">Ostreibacterium oceani</name>
    <dbReference type="NCBI Taxonomy" id="2654998"/>
    <lineage>
        <taxon>Bacteria</taxon>
        <taxon>Pseudomonadati</taxon>
        <taxon>Pseudomonadota</taxon>
        <taxon>Gammaproteobacteria</taxon>
        <taxon>Cardiobacteriales</taxon>
        <taxon>Ostreibacteriaceae</taxon>
        <taxon>Ostreibacterium</taxon>
    </lineage>
</organism>